<dbReference type="InterPro" id="IPR002104">
    <property type="entry name" value="Integrase_catalytic"/>
</dbReference>
<dbReference type="InterPro" id="IPR013762">
    <property type="entry name" value="Integrase-like_cat_sf"/>
</dbReference>
<dbReference type="BioCyc" id="TSAC1094508:GLMA-1988-MONOMER"/>
<sequence length="375" mass="42954">MVRQRGSVKEIVKGKKYKISFYIGTDANGKRKYHVETIEAKNKAEAQKYLAKKLVEFDTGALPTGEANTTLKDYLNEWLKVKKSSVGLKTYATYEYYLKEYIIPSLGDYKIKKLVPLIIQSAYNDLEAAGLKGSTIRYIHNLLNQALEQAVTWQMINRNPCKNLVLPKAVEREMKVLTPEQARKFLEACIYDRFGVLFELLLTSGMRPSEVLGLKWEDVDWKNNRITIKRTLSRVGKTWLFKETKTKNSRRTIILPCEVMEDLKEHRKKQAQEKLEAEEYNDYGLVFACSNGNPLGITNIKQHFKALLKDTGLPDLRLYDLRHSCATLLLAAGENPKVTSERLGHSNVAITLNIYSHVLPSMQEEAAMKLENLLF</sequence>
<dbReference type="GO" id="GO:0015074">
    <property type="term" value="P:DNA integration"/>
    <property type="evidence" value="ECO:0007669"/>
    <property type="project" value="UniProtKB-KW"/>
</dbReference>
<evidence type="ECO:0000256" key="2">
    <source>
        <dbReference type="ARBA" id="ARBA00008857"/>
    </source>
</evidence>
<comment type="similarity">
    <text evidence="2">Belongs to the 'phage' integrase family.</text>
</comment>
<dbReference type="PANTHER" id="PTHR30349">
    <property type="entry name" value="PHAGE INTEGRASE-RELATED"/>
    <property type="match status" value="1"/>
</dbReference>
<dbReference type="SUPFAM" id="SSF56349">
    <property type="entry name" value="DNA breaking-rejoining enzymes"/>
    <property type="match status" value="1"/>
</dbReference>
<evidence type="ECO:0000259" key="8">
    <source>
        <dbReference type="PROSITE" id="PS51900"/>
    </source>
</evidence>
<dbReference type="InterPro" id="IPR044068">
    <property type="entry name" value="CB"/>
</dbReference>
<dbReference type="PATRIC" id="fig|1094508.3.peg.1987"/>
<dbReference type="PANTHER" id="PTHR30349:SF64">
    <property type="entry name" value="PROPHAGE INTEGRASE INTD-RELATED"/>
    <property type="match status" value="1"/>
</dbReference>
<dbReference type="CDD" id="cd01189">
    <property type="entry name" value="INT_ICEBs1_C_like"/>
    <property type="match status" value="1"/>
</dbReference>
<keyword evidence="5" id="KW-0233">DNA recombination</keyword>
<evidence type="ECO:0000256" key="4">
    <source>
        <dbReference type="ARBA" id="ARBA00023125"/>
    </source>
</evidence>
<organism evidence="9 10">
    <name type="scientific">Thermoanaerobacterium saccharolyticum (strain DSM 8691 / JW/SL-YS485)</name>
    <dbReference type="NCBI Taxonomy" id="1094508"/>
    <lineage>
        <taxon>Bacteria</taxon>
        <taxon>Bacillati</taxon>
        <taxon>Bacillota</taxon>
        <taxon>Clostridia</taxon>
        <taxon>Thermoanaerobacterales</taxon>
        <taxon>Thermoanaerobacteraceae</taxon>
        <taxon>Thermoanaerobacterium</taxon>
    </lineage>
</organism>
<evidence type="ECO:0000259" key="7">
    <source>
        <dbReference type="PROSITE" id="PS51898"/>
    </source>
</evidence>
<dbReference type="eggNOG" id="COG0582">
    <property type="taxonomic scope" value="Bacteria"/>
</dbReference>
<dbReference type="PROSITE" id="PS51900">
    <property type="entry name" value="CB"/>
    <property type="match status" value="1"/>
</dbReference>
<evidence type="ECO:0000256" key="1">
    <source>
        <dbReference type="ARBA" id="ARBA00003283"/>
    </source>
</evidence>
<dbReference type="Gene3D" id="1.10.150.130">
    <property type="match status" value="1"/>
</dbReference>
<dbReference type="Proteomes" id="UP000006178">
    <property type="component" value="Chromosome"/>
</dbReference>
<evidence type="ECO:0000256" key="6">
    <source>
        <dbReference type="PROSITE-ProRule" id="PRU01248"/>
    </source>
</evidence>
<dbReference type="Pfam" id="PF14659">
    <property type="entry name" value="Phage_int_SAM_3"/>
    <property type="match status" value="1"/>
</dbReference>
<evidence type="ECO:0000256" key="3">
    <source>
        <dbReference type="ARBA" id="ARBA00022908"/>
    </source>
</evidence>
<dbReference type="Pfam" id="PF00589">
    <property type="entry name" value="Phage_integrase"/>
    <property type="match status" value="1"/>
</dbReference>
<evidence type="ECO:0000256" key="5">
    <source>
        <dbReference type="ARBA" id="ARBA00023172"/>
    </source>
</evidence>
<keyword evidence="3" id="KW-0229">DNA integration</keyword>
<evidence type="ECO:0000313" key="10">
    <source>
        <dbReference type="Proteomes" id="UP000006178"/>
    </source>
</evidence>
<protein>
    <submittedName>
        <fullName evidence="9">Integrase family protein</fullName>
    </submittedName>
</protein>
<feature type="domain" description="Tyr recombinase" evidence="7">
    <location>
        <begin position="172"/>
        <end position="368"/>
    </location>
</feature>
<dbReference type="InterPro" id="IPR010998">
    <property type="entry name" value="Integrase_recombinase_N"/>
</dbReference>
<dbReference type="KEGG" id="tsh:Tsac_1962"/>
<evidence type="ECO:0000313" key="9">
    <source>
        <dbReference type="EMBL" id="AFK86966.1"/>
    </source>
</evidence>
<keyword evidence="10" id="KW-1185">Reference proteome</keyword>
<dbReference type="AlphaFoldDB" id="I3VWS1"/>
<keyword evidence="4 6" id="KW-0238">DNA-binding</keyword>
<dbReference type="PROSITE" id="PS51898">
    <property type="entry name" value="TYR_RECOMBINASE"/>
    <property type="match status" value="1"/>
</dbReference>
<dbReference type="STRING" id="1094508.Tsac_1962"/>
<dbReference type="Gene3D" id="1.10.443.10">
    <property type="entry name" value="Intergrase catalytic core"/>
    <property type="match status" value="1"/>
</dbReference>
<gene>
    <name evidence="9" type="ordered locus">Tsac_1962</name>
</gene>
<dbReference type="InterPro" id="IPR011010">
    <property type="entry name" value="DNA_brk_join_enz"/>
</dbReference>
<dbReference type="InterPro" id="IPR004107">
    <property type="entry name" value="Integrase_SAM-like_N"/>
</dbReference>
<feature type="domain" description="Core-binding (CB)" evidence="8">
    <location>
        <begin position="69"/>
        <end position="151"/>
    </location>
</feature>
<dbReference type="RefSeq" id="WP_014758818.1">
    <property type="nucleotide sequence ID" value="NC_017992.1"/>
</dbReference>
<name>I3VWS1_THESW</name>
<dbReference type="GO" id="GO:0006310">
    <property type="term" value="P:DNA recombination"/>
    <property type="evidence" value="ECO:0007669"/>
    <property type="project" value="UniProtKB-KW"/>
</dbReference>
<proteinExistence type="inferred from homology"/>
<dbReference type="EMBL" id="CP003184">
    <property type="protein sequence ID" value="AFK86966.1"/>
    <property type="molecule type" value="Genomic_DNA"/>
</dbReference>
<reference evidence="9 10" key="1">
    <citation type="journal article" date="2014" name="Appl. Environ. Microbiol.">
        <title>Profile of Secreted Hydrolases, Associated Proteins, and SlpA in Thermoanaerobacterium saccharolyticum during the Degradation of Hemicellulose.</title>
        <authorList>
            <person name="Currie D.H."/>
            <person name="Guss A.M."/>
            <person name="Herring C.D."/>
            <person name="Giannone R.J."/>
            <person name="Johnson C.M."/>
            <person name="Lankford P.K."/>
            <person name="Brown S.D."/>
            <person name="Hettich R.L."/>
            <person name="Lynd L.R."/>
        </authorList>
    </citation>
    <scope>NUCLEOTIDE SEQUENCE [LARGE SCALE GENOMIC DNA]</scope>
    <source>
        <strain evidence="10">DSM 8691 / JW/SL-YS485</strain>
    </source>
</reference>
<accession>I3VWS1</accession>
<dbReference type="InterPro" id="IPR050090">
    <property type="entry name" value="Tyrosine_recombinase_XerCD"/>
</dbReference>
<comment type="function">
    <text evidence="1">Site-specific tyrosine recombinase, which acts by catalyzing the cutting and rejoining of the recombining DNA molecules.</text>
</comment>
<dbReference type="GO" id="GO:0003677">
    <property type="term" value="F:DNA binding"/>
    <property type="evidence" value="ECO:0007669"/>
    <property type="project" value="UniProtKB-UniRule"/>
</dbReference>